<feature type="transmembrane region" description="Helical" evidence="1">
    <location>
        <begin position="196"/>
        <end position="218"/>
    </location>
</feature>
<evidence type="ECO:0000313" key="4">
    <source>
        <dbReference type="Proteomes" id="UP001165168"/>
    </source>
</evidence>
<keyword evidence="1" id="KW-1133">Transmembrane helix</keyword>
<dbReference type="InterPro" id="IPR003675">
    <property type="entry name" value="Rce1/LyrA-like_dom"/>
</dbReference>
<feature type="transmembrane region" description="Helical" evidence="1">
    <location>
        <begin position="223"/>
        <end position="241"/>
    </location>
</feature>
<evidence type="ECO:0000256" key="1">
    <source>
        <dbReference type="SAM" id="Phobius"/>
    </source>
</evidence>
<feature type="transmembrane region" description="Helical" evidence="1">
    <location>
        <begin position="157"/>
        <end position="176"/>
    </location>
</feature>
<evidence type="ECO:0000313" key="3">
    <source>
        <dbReference type="EMBL" id="GLY58002.1"/>
    </source>
</evidence>
<organism evidence="3 4">
    <name type="scientific">Cellulosimicrobium cellulans</name>
    <name type="common">Arthrobacter luteus</name>
    <dbReference type="NCBI Taxonomy" id="1710"/>
    <lineage>
        <taxon>Bacteria</taxon>
        <taxon>Bacillati</taxon>
        <taxon>Actinomycetota</taxon>
        <taxon>Actinomycetes</taxon>
        <taxon>Micrococcales</taxon>
        <taxon>Promicromonosporaceae</taxon>
        <taxon>Cellulosimicrobium</taxon>
    </lineage>
</organism>
<keyword evidence="1" id="KW-0472">Membrane</keyword>
<sequence>MVGARSGAATRARARGSWHRVRVTSAALSPLPDAARPPWAVGSPLRLLAAVLVSGSAVLLFAVHARPLGYVPLVLGVALGLLVDRRLGRDLALVGVGMGIISTISLKADLSDAGMVRFAVVLSLAVLVPWALSRFVFREDAVTFPVATGRRWTRGQVVYLVVVVVAGYLILPFYFIGSGAYLNWPPITGGAEIARLFVGVNAVGIWDELFFVCVVFALYREHFGVWTANLLQATVFVSFLWELGYREWGPLLTVPFALVQGWIFSWSKSLTYVVAVHLLFDVVVFAVLVHAHHPELFDVFVTAPR</sequence>
<comment type="caution">
    <text evidence="3">The sequence shown here is derived from an EMBL/GenBank/DDBJ whole genome shotgun (WGS) entry which is preliminary data.</text>
</comment>
<feature type="transmembrane region" description="Helical" evidence="1">
    <location>
        <begin position="272"/>
        <end position="291"/>
    </location>
</feature>
<evidence type="ECO:0000259" key="2">
    <source>
        <dbReference type="Pfam" id="PF02517"/>
    </source>
</evidence>
<dbReference type="AlphaFoldDB" id="A0AAV5P8G3"/>
<name>A0AAV5P8G3_CELCE</name>
<dbReference type="Proteomes" id="UP001165168">
    <property type="component" value="Unassembled WGS sequence"/>
</dbReference>
<proteinExistence type="predicted"/>
<dbReference type="GO" id="GO:0080120">
    <property type="term" value="P:CAAX-box protein maturation"/>
    <property type="evidence" value="ECO:0007669"/>
    <property type="project" value="UniProtKB-ARBA"/>
</dbReference>
<dbReference type="Pfam" id="PF02517">
    <property type="entry name" value="Rce1-like"/>
    <property type="match status" value="1"/>
</dbReference>
<reference evidence="3" key="1">
    <citation type="submission" date="2023-03" db="EMBL/GenBank/DDBJ databases">
        <title>Cellulosimicrobium cellulans NBRC 103059.</title>
        <authorList>
            <person name="Ichikawa N."/>
            <person name="Sato H."/>
            <person name="Tonouchi N."/>
        </authorList>
    </citation>
    <scope>NUCLEOTIDE SEQUENCE</scope>
    <source>
        <strain evidence="3">NBRC 103059</strain>
    </source>
</reference>
<feature type="transmembrane region" description="Helical" evidence="1">
    <location>
        <begin position="247"/>
        <end position="265"/>
    </location>
</feature>
<protein>
    <recommendedName>
        <fullName evidence="2">CAAX prenyl protease 2/Lysostaphin resistance protein A-like domain-containing protein</fullName>
    </recommendedName>
</protein>
<accession>A0AAV5P8G3</accession>
<gene>
    <name evidence="3" type="ORF">Ccel01_26040</name>
</gene>
<keyword evidence="1" id="KW-0812">Transmembrane</keyword>
<feature type="transmembrane region" description="Helical" evidence="1">
    <location>
        <begin position="114"/>
        <end position="137"/>
    </location>
</feature>
<feature type="transmembrane region" description="Helical" evidence="1">
    <location>
        <begin position="45"/>
        <end position="62"/>
    </location>
</feature>
<feature type="domain" description="CAAX prenyl protease 2/Lysostaphin resistance protein A-like" evidence="2">
    <location>
        <begin position="193"/>
        <end position="283"/>
    </location>
</feature>
<dbReference type="EMBL" id="BSTG01000003">
    <property type="protein sequence ID" value="GLY58002.1"/>
    <property type="molecule type" value="Genomic_DNA"/>
</dbReference>
<dbReference type="GO" id="GO:0004175">
    <property type="term" value="F:endopeptidase activity"/>
    <property type="evidence" value="ECO:0007669"/>
    <property type="project" value="UniProtKB-ARBA"/>
</dbReference>